<feature type="compositionally biased region" description="Basic and acidic residues" evidence="1">
    <location>
        <begin position="1146"/>
        <end position="1166"/>
    </location>
</feature>
<protein>
    <recommendedName>
        <fullName evidence="4">RING-type domain-containing protein</fullName>
    </recommendedName>
</protein>
<feature type="compositionally biased region" description="Gly residues" evidence="1">
    <location>
        <begin position="667"/>
        <end position="684"/>
    </location>
</feature>
<feature type="compositionally biased region" description="Basic residues" evidence="1">
    <location>
        <begin position="779"/>
        <end position="799"/>
    </location>
</feature>
<dbReference type="SUPFAM" id="SSF57850">
    <property type="entry name" value="RING/U-box"/>
    <property type="match status" value="1"/>
</dbReference>
<accession>A0A9P4NLM5</accession>
<dbReference type="EMBL" id="MU007063">
    <property type="protein sequence ID" value="KAF2426585.1"/>
    <property type="molecule type" value="Genomic_DNA"/>
</dbReference>
<evidence type="ECO:0000313" key="2">
    <source>
        <dbReference type="EMBL" id="KAF2426585.1"/>
    </source>
</evidence>
<evidence type="ECO:0000256" key="1">
    <source>
        <dbReference type="SAM" id="MobiDB-lite"/>
    </source>
</evidence>
<feature type="compositionally biased region" description="Gly residues" evidence="1">
    <location>
        <begin position="733"/>
        <end position="750"/>
    </location>
</feature>
<feature type="compositionally biased region" description="Basic and acidic residues" evidence="1">
    <location>
        <begin position="873"/>
        <end position="907"/>
    </location>
</feature>
<feature type="compositionally biased region" description="Basic and acidic residues" evidence="1">
    <location>
        <begin position="1081"/>
        <end position="1099"/>
    </location>
</feature>
<dbReference type="Proteomes" id="UP000800235">
    <property type="component" value="Unassembled WGS sequence"/>
</dbReference>
<feature type="compositionally biased region" description="Polar residues" evidence="1">
    <location>
        <begin position="204"/>
        <end position="214"/>
    </location>
</feature>
<evidence type="ECO:0000313" key="3">
    <source>
        <dbReference type="Proteomes" id="UP000800235"/>
    </source>
</evidence>
<feature type="compositionally biased region" description="Polar residues" evidence="1">
    <location>
        <begin position="602"/>
        <end position="622"/>
    </location>
</feature>
<sequence>MASTTVSPAQMEIADSLEQSDIPIKFRCAICGRLALNAVRLPCCDQNICDKCQSTLPVSCPICAHSPLSPDLAKPLKTLRLTVISFVKNIEKKREKERIAAEASSSAQVVDASPFLATPVINTVPDPGADAVAADPRVGYTTPQDSFDDNLDTVTPGMPELVEAEANAGADARISIEHMTVEQSIEEVPPYQHDTKPAVRSPPHHSSSPTNVPKQGSGEIGTEAAAEDKDEDDSRSTADSDEIEIVTGDEIRYDENGNRIYEEDDEAQYDENGWSQDPNHMQAQSFNNWGPHAAPNGFPNMGWNGAMNPAQMQLFQQQMQNNNWGGNANMMGGMSGMPSFMEMQNFMMQQMQMPGMDPTMMATMMSTMNSMNGMSGMNNGVMGGFGAGFDNAWNNGQMGGGGGYGANGYPSAGGGYGQSMHQGGNMPQMMSHHNQQYPKNNINQNNRFHGGPQNQRGGGRGYHNQGNGSFHQQQHLNIQPSGPPPGAPKGPRAAQQGYQVLNANDAFHHQLPQKVQSRRASNVVSLERQQHEINQNGDIAVQGENTTTVNPVPDNLEAPNLSDQDVAIEGNTGTTDYELTKQSQVESARGLEGLAEARTDPNEQQQLDPNSTSTLVDATHTNGIVDDGNAAMENGVSNSTPKSYNNQPHELPHHPQPNLFPSRGAFRGRGGFDTRGGFRGGRGGSNWQHHGTHGPAPEEAVTPVIPDPKGAGVQGAPKGPKAMRDGLPNTGWSGRGGRGGFVNGTRGGGNVPQSPISASHGNDGTPKQAERIESERSRAKSRSRSRSRTSRDHRSRNNRSRTPSSESEHDRKRDSRRHRSSRYYEEVNTDTAQPDDQDYDERSRDKDRHRSSRSHRDSSRRRHRRHSRSRSPARADDNAVREEKRGEKYRDKSRDREREERDRDRRERDKKRSSRRDRSESRDSDRHGHRSSRHSKKDKERERDRDHERDRERERERGSRGDRDRGDREHTASGRTLEIHTPIEASQEVGFKIHGQSKNRANPAPSGPASMQPPSAPSGPRKDLPPKNHIKISLERTNPTSNSSRPLATPSSRSRHSTSRNSQPPTPETTSLPATPVDPYQAEREARMAERQQKEEQRRASLQTGGSVGGGNGAGRKRSLDDGAGVPTGPRGGAGGGSKRSRRVGYKYEDEVDGVRGEREREGGRY</sequence>
<dbReference type="AlphaFoldDB" id="A0A9P4NLM5"/>
<proteinExistence type="predicted"/>
<dbReference type="InterPro" id="IPR013083">
    <property type="entry name" value="Znf_RING/FYVE/PHD"/>
</dbReference>
<feature type="compositionally biased region" description="Basic and acidic residues" evidence="1">
    <location>
        <begin position="916"/>
        <end position="926"/>
    </location>
</feature>
<reference evidence="2" key="1">
    <citation type="journal article" date="2020" name="Stud. Mycol.">
        <title>101 Dothideomycetes genomes: a test case for predicting lifestyles and emergence of pathogens.</title>
        <authorList>
            <person name="Haridas S."/>
            <person name="Albert R."/>
            <person name="Binder M."/>
            <person name="Bloem J."/>
            <person name="Labutti K."/>
            <person name="Salamov A."/>
            <person name="Andreopoulos B."/>
            <person name="Baker S."/>
            <person name="Barry K."/>
            <person name="Bills G."/>
            <person name="Bluhm B."/>
            <person name="Cannon C."/>
            <person name="Castanera R."/>
            <person name="Culley D."/>
            <person name="Daum C."/>
            <person name="Ezra D."/>
            <person name="Gonzalez J."/>
            <person name="Henrissat B."/>
            <person name="Kuo A."/>
            <person name="Liang C."/>
            <person name="Lipzen A."/>
            <person name="Lutzoni F."/>
            <person name="Magnuson J."/>
            <person name="Mondo S."/>
            <person name="Nolan M."/>
            <person name="Ohm R."/>
            <person name="Pangilinan J."/>
            <person name="Park H.-J."/>
            <person name="Ramirez L."/>
            <person name="Alfaro M."/>
            <person name="Sun H."/>
            <person name="Tritt A."/>
            <person name="Yoshinaga Y."/>
            <person name="Zwiers L.-H."/>
            <person name="Turgeon B."/>
            <person name="Goodwin S."/>
            <person name="Spatafora J."/>
            <person name="Crous P."/>
            <person name="Grigoriev I."/>
        </authorList>
    </citation>
    <scope>NUCLEOTIDE SEQUENCE</scope>
    <source>
        <strain evidence="2">CBS 130266</strain>
    </source>
</reference>
<comment type="caution">
    <text evidence="2">The sequence shown here is derived from an EMBL/GenBank/DDBJ whole genome shotgun (WGS) entry which is preliminary data.</text>
</comment>
<organism evidence="2 3">
    <name type="scientific">Tothia fuscella</name>
    <dbReference type="NCBI Taxonomy" id="1048955"/>
    <lineage>
        <taxon>Eukaryota</taxon>
        <taxon>Fungi</taxon>
        <taxon>Dikarya</taxon>
        <taxon>Ascomycota</taxon>
        <taxon>Pezizomycotina</taxon>
        <taxon>Dothideomycetes</taxon>
        <taxon>Pleosporomycetidae</taxon>
        <taxon>Venturiales</taxon>
        <taxon>Cylindrosympodiaceae</taxon>
        <taxon>Tothia</taxon>
    </lineage>
</organism>
<feature type="compositionally biased region" description="Polar residues" evidence="1">
    <location>
        <begin position="431"/>
        <end position="447"/>
    </location>
</feature>
<feature type="region of interest" description="Disordered" evidence="1">
    <location>
        <begin position="186"/>
        <end position="247"/>
    </location>
</feature>
<gene>
    <name evidence="2" type="ORF">EJ08DRAFT_681196</name>
</gene>
<feature type="compositionally biased region" description="Basic residues" evidence="1">
    <location>
        <begin position="849"/>
        <end position="871"/>
    </location>
</feature>
<feature type="compositionally biased region" description="Polar residues" evidence="1">
    <location>
        <begin position="751"/>
        <end position="762"/>
    </location>
</feature>
<evidence type="ECO:0008006" key="4">
    <source>
        <dbReference type="Google" id="ProtNLM"/>
    </source>
</evidence>
<keyword evidence="3" id="KW-1185">Reference proteome</keyword>
<name>A0A9P4NLM5_9PEZI</name>
<feature type="compositionally biased region" description="Basic residues" evidence="1">
    <location>
        <begin position="927"/>
        <end position="936"/>
    </location>
</feature>
<feature type="compositionally biased region" description="Basic and acidic residues" evidence="1">
    <location>
        <begin position="937"/>
        <end position="972"/>
    </location>
</feature>
<dbReference type="OrthoDB" id="106784at2759"/>
<feature type="compositionally biased region" description="Polar residues" evidence="1">
    <location>
        <begin position="1035"/>
        <end position="1050"/>
    </location>
</feature>
<feature type="region of interest" description="Disordered" evidence="1">
    <location>
        <begin position="597"/>
        <end position="1166"/>
    </location>
</feature>
<feature type="region of interest" description="Disordered" evidence="1">
    <location>
        <begin position="422"/>
        <end position="493"/>
    </location>
</feature>
<feature type="compositionally biased region" description="Basic and acidic residues" evidence="1">
    <location>
        <begin position="768"/>
        <end position="778"/>
    </location>
</feature>
<dbReference type="CDD" id="cd16620">
    <property type="entry name" value="vRING-HC-C4C4_RBBP6"/>
    <property type="match status" value="1"/>
</dbReference>
<dbReference type="Gene3D" id="3.30.40.10">
    <property type="entry name" value="Zinc/RING finger domain, C3HC4 (zinc finger)"/>
    <property type="match status" value="1"/>
</dbReference>
<feature type="compositionally biased region" description="Polar residues" evidence="1">
    <location>
        <begin position="635"/>
        <end position="648"/>
    </location>
</feature>
<feature type="compositionally biased region" description="Polar residues" evidence="1">
    <location>
        <begin position="469"/>
        <end position="478"/>
    </location>
</feature>